<evidence type="ECO:0000313" key="17">
    <source>
        <dbReference type="Proteomes" id="UP000269148"/>
    </source>
</evidence>
<proteinExistence type="inferred from homology"/>
<dbReference type="PIRSF" id="PIRSF500134">
    <property type="entry name" value="UDPglc_DH_bac"/>
    <property type="match status" value="1"/>
</dbReference>
<feature type="active site" description="Nucleophile" evidence="10">
    <location>
        <position position="260"/>
    </location>
</feature>
<feature type="binding site" evidence="12">
    <location>
        <position position="145"/>
    </location>
    <ligand>
        <name>NAD(+)</name>
        <dbReference type="ChEBI" id="CHEBI:57540"/>
    </ligand>
</feature>
<dbReference type="Proteomes" id="UP000025245">
    <property type="component" value="Chromosome"/>
</dbReference>
<keyword evidence="5" id="KW-0972">Capsule biogenesis/degradation</keyword>
<dbReference type="SMART" id="SM00984">
    <property type="entry name" value="UDPG_MGDP_dh_C"/>
    <property type="match status" value="1"/>
</dbReference>
<dbReference type="Gene3D" id="3.40.50.720">
    <property type="entry name" value="NAD(P)-binding Rossmann-like Domain"/>
    <property type="match status" value="2"/>
</dbReference>
<organism evidence="15 17">
    <name type="scientific">Streptococcus iniae</name>
    <name type="common">Streptococcus shiloi</name>
    <dbReference type="NCBI Taxonomy" id="1346"/>
    <lineage>
        <taxon>Bacteria</taxon>
        <taxon>Bacillati</taxon>
        <taxon>Bacillota</taxon>
        <taxon>Bacilli</taxon>
        <taxon>Lactobacillales</taxon>
        <taxon>Streptococcaceae</taxon>
        <taxon>Streptococcus</taxon>
    </lineage>
</organism>
<comment type="pathway">
    <text evidence="1">Nucleotide-sugar biosynthesis; UDP-alpha-D-glucuronate biosynthesis; UDP-alpha-D-glucuronate from UDP-alpha-D-glucose: step 1/1.</text>
</comment>
<dbReference type="InterPro" id="IPR017476">
    <property type="entry name" value="UDP-Glc/GDP-Man"/>
</dbReference>
<comment type="catalytic activity">
    <reaction evidence="8 9">
        <text>UDP-alpha-D-glucose + 2 NAD(+) + H2O = UDP-alpha-D-glucuronate + 2 NADH + 3 H(+)</text>
        <dbReference type="Rhea" id="RHEA:23596"/>
        <dbReference type="ChEBI" id="CHEBI:15377"/>
        <dbReference type="ChEBI" id="CHEBI:15378"/>
        <dbReference type="ChEBI" id="CHEBI:57540"/>
        <dbReference type="ChEBI" id="CHEBI:57945"/>
        <dbReference type="ChEBI" id="CHEBI:58052"/>
        <dbReference type="ChEBI" id="CHEBI:58885"/>
        <dbReference type="EC" id="1.1.1.22"/>
    </reaction>
</comment>
<evidence type="ECO:0000256" key="7">
    <source>
        <dbReference type="ARBA" id="ARBA00023027"/>
    </source>
</evidence>
<evidence type="ECO:0000256" key="4">
    <source>
        <dbReference type="ARBA" id="ARBA00015132"/>
    </source>
</evidence>
<comment type="similarity">
    <text evidence="2 9">Belongs to the UDP-glucose/GDP-mannose dehydrogenase family.</text>
</comment>
<evidence type="ECO:0000313" key="14">
    <source>
        <dbReference type="EMBL" id="AHY16643.1"/>
    </source>
</evidence>
<dbReference type="Pfam" id="PF03721">
    <property type="entry name" value="UDPG_MGDP_dh_N"/>
    <property type="match status" value="1"/>
</dbReference>
<feature type="binding site" evidence="11">
    <location>
        <begin position="142"/>
        <end position="145"/>
    </location>
    <ligand>
        <name>substrate</name>
    </ligand>
</feature>
<feature type="binding site" evidence="12">
    <location>
        <position position="29"/>
    </location>
    <ligand>
        <name>NAD(+)</name>
        <dbReference type="ChEBI" id="CHEBI:57540"/>
    </ligand>
</feature>
<evidence type="ECO:0000313" key="16">
    <source>
        <dbReference type="Proteomes" id="UP000025245"/>
    </source>
</evidence>
<dbReference type="GeneID" id="35765696"/>
<dbReference type="InterPro" id="IPR013328">
    <property type="entry name" value="6PGD_dom2"/>
</dbReference>
<feature type="binding site" evidence="11">
    <location>
        <position position="204"/>
    </location>
    <ligand>
        <name>substrate</name>
    </ligand>
</feature>
<dbReference type="EMBL" id="CP007586">
    <property type="protein sequence ID" value="AHY16643.1"/>
    <property type="molecule type" value="Genomic_DNA"/>
</dbReference>
<dbReference type="InterPro" id="IPR014027">
    <property type="entry name" value="UDP-Glc/GDP-Man_DH_C"/>
</dbReference>
<reference evidence="14 16" key="1">
    <citation type="journal article" date="2014" name="Genome Announc.">
        <title>Complete Genome Sequence of a Virulent Strain, Streptococcus iniae ISET0901, Isolated from Diseased Tilapia.</title>
        <authorList>
            <person name="Pridgeon J.W."/>
            <person name="Zhang D."/>
            <person name="Zhang L."/>
        </authorList>
    </citation>
    <scope>NUCLEOTIDE SEQUENCE [LARGE SCALE GENOMIC DNA]</scope>
    <source>
        <strain evidence="14 16">ISET0901</strain>
    </source>
</reference>
<feature type="binding site" evidence="12">
    <location>
        <position position="118"/>
    </location>
    <ligand>
        <name>NAD(+)</name>
        <dbReference type="ChEBI" id="CHEBI:57540"/>
    </ligand>
</feature>
<evidence type="ECO:0000256" key="12">
    <source>
        <dbReference type="PIRSR" id="PIRSR500134-3"/>
    </source>
</evidence>
<dbReference type="GO" id="GO:0051287">
    <property type="term" value="F:NAD binding"/>
    <property type="evidence" value="ECO:0007669"/>
    <property type="project" value="InterPro"/>
</dbReference>
<feature type="binding site" evidence="12">
    <location>
        <position position="329"/>
    </location>
    <ligand>
        <name>NAD(+)</name>
        <dbReference type="ChEBI" id="CHEBI:57540"/>
    </ligand>
</feature>
<dbReference type="GO" id="GO:0000271">
    <property type="term" value="P:polysaccharide biosynthetic process"/>
    <property type="evidence" value="ECO:0007669"/>
    <property type="project" value="InterPro"/>
</dbReference>
<dbReference type="UniPathway" id="UPA00038">
    <property type="reaction ID" value="UER00491"/>
</dbReference>
<accession>A0A1J0N168</accession>
<dbReference type="InterPro" id="IPR036220">
    <property type="entry name" value="UDP-Glc/GDP-Man_DH_C_sf"/>
</dbReference>
<dbReference type="SUPFAM" id="SSF52413">
    <property type="entry name" value="UDP-glucose/GDP-mannose dehydrogenase C-terminal domain"/>
    <property type="match status" value="1"/>
</dbReference>
<dbReference type="KEGG" id="sio:DW64_09390"/>
<dbReference type="Proteomes" id="UP000269148">
    <property type="component" value="Unassembled WGS sequence"/>
</dbReference>
<feature type="binding site" evidence="11">
    <location>
        <position position="321"/>
    </location>
    <ligand>
        <name>substrate</name>
    </ligand>
</feature>
<feature type="binding site" evidence="11">
    <location>
        <position position="401"/>
    </location>
    <ligand>
        <name>substrate</name>
    </ligand>
</feature>
<dbReference type="KEGG" id="siz:SI82_09365"/>
<dbReference type="AlphaFoldDB" id="A0A1J0N168"/>
<evidence type="ECO:0000256" key="5">
    <source>
        <dbReference type="ARBA" id="ARBA00022903"/>
    </source>
</evidence>
<dbReference type="InterPro" id="IPR028357">
    <property type="entry name" value="UDPglc_DH_bac"/>
</dbReference>
<dbReference type="EMBL" id="QLQD01000081">
    <property type="protein sequence ID" value="RLU54974.1"/>
    <property type="molecule type" value="Genomic_DNA"/>
</dbReference>
<evidence type="ECO:0000256" key="8">
    <source>
        <dbReference type="ARBA" id="ARBA00047473"/>
    </source>
</evidence>
<dbReference type="PANTHER" id="PTHR43750">
    <property type="entry name" value="UDP-GLUCOSE 6-DEHYDROGENASE TUAD"/>
    <property type="match status" value="1"/>
</dbReference>
<evidence type="ECO:0000313" key="15">
    <source>
        <dbReference type="EMBL" id="RLU54974.1"/>
    </source>
</evidence>
<dbReference type="PANTHER" id="PTHR43750:SF2">
    <property type="entry name" value="UDP-GLUCOSE 6-DEHYDROGENASE"/>
    <property type="match status" value="1"/>
</dbReference>
<evidence type="ECO:0000256" key="11">
    <source>
        <dbReference type="PIRSR" id="PIRSR500134-2"/>
    </source>
</evidence>
<feature type="binding site" evidence="11">
    <location>
        <position position="322"/>
    </location>
    <ligand>
        <name>substrate</name>
    </ligand>
</feature>
<name>A0A1J0N168_STRIN</name>
<evidence type="ECO:0000256" key="1">
    <source>
        <dbReference type="ARBA" id="ARBA00004701"/>
    </source>
</evidence>
<sequence>MKISVAGSGYVGLSLAVLLSQHNEVTVVDIIKEKVDMINRGLSPIQDDDIDHYLKNVPLNLTATLDAENAYKNAELVIVATPTNYDSEIDFFDTSHVESVIEQVLSLNNQATIIVKSTIPLGFIKSVREKFQTDRIIFSPEFLRESKALYDNLFPSRIIVSYEEGDSAHVIAQAEQFAALLKEAAINDDMAVLFMGSEEAEAVKLFANTYLAMRVSYFNELDTYAEMSGLNAEKVIEGVCHDKRIGKHYNNPSFGYGGYCLPKDTKQLLANYKNTPQSLISAIVESNKTRKEHIAKQILHALKQKNVDKEQLTVGIYRLIMKSNSDNFRESAIKDVIDIIKSYQVNVILYEPMLEEETDLEVVSDLEQFKSEATLIVSNRHDQVLEDVDHKVYTRDIFGKD</sequence>
<dbReference type="Pfam" id="PF00984">
    <property type="entry name" value="UDPG_MGDP_dh"/>
    <property type="match status" value="1"/>
</dbReference>
<dbReference type="EC" id="1.1.1.22" evidence="3 9"/>
<dbReference type="InterPro" id="IPR014026">
    <property type="entry name" value="UDP-Glc/GDP-Man_DH_dimer"/>
</dbReference>
<dbReference type="InterPro" id="IPR001732">
    <property type="entry name" value="UDP-Glc/GDP-Man_DH_N"/>
</dbReference>
<dbReference type="OrthoDB" id="9803238at2"/>
<feature type="binding site" evidence="12">
    <location>
        <position position="34"/>
    </location>
    <ligand>
        <name>NAD(+)</name>
        <dbReference type="ChEBI" id="CHEBI:57540"/>
    </ligand>
</feature>
<keyword evidence="7 9" id="KW-0520">NAD</keyword>
<dbReference type="KEGG" id="siq:DQ08_09410"/>
<evidence type="ECO:0000256" key="6">
    <source>
        <dbReference type="ARBA" id="ARBA00023002"/>
    </source>
</evidence>
<keyword evidence="6 9" id="KW-0560">Oxidoreductase</keyword>
<dbReference type="InterPro" id="IPR008927">
    <property type="entry name" value="6-PGluconate_DH-like_C_sf"/>
</dbReference>
<dbReference type="GO" id="GO:0006065">
    <property type="term" value="P:UDP-glucuronate biosynthetic process"/>
    <property type="evidence" value="ECO:0007669"/>
    <property type="project" value="UniProtKB-UniPathway"/>
</dbReference>
<dbReference type="Gene3D" id="1.10.1040.10">
    <property type="entry name" value="N-(1-d-carboxylethyl)-l-norvaline Dehydrogenase, domain 2"/>
    <property type="match status" value="1"/>
</dbReference>
<dbReference type="STRING" id="1346.BMF34_09380"/>
<protein>
    <recommendedName>
        <fullName evidence="4 9">UDP-glucose 6-dehydrogenase</fullName>
        <ecNumber evidence="3 9">1.1.1.22</ecNumber>
    </recommendedName>
</protein>
<feature type="binding site" evidence="11">
    <location>
        <position position="257"/>
    </location>
    <ligand>
        <name>substrate</name>
    </ligand>
</feature>
<feature type="binding site" evidence="12">
    <location>
        <position position="263"/>
    </location>
    <ligand>
        <name>NAD(+)</name>
        <dbReference type="ChEBI" id="CHEBI:57540"/>
    </ligand>
</feature>
<evidence type="ECO:0000259" key="13">
    <source>
        <dbReference type="SMART" id="SM00984"/>
    </source>
</evidence>
<evidence type="ECO:0000256" key="10">
    <source>
        <dbReference type="PIRSR" id="PIRSR500134-1"/>
    </source>
</evidence>
<dbReference type="NCBIfam" id="TIGR03026">
    <property type="entry name" value="NDP-sugDHase"/>
    <property type="match status" value="1"/>
</dbReference>
<dbReference type="eggNOG" id="COG1004">
    <property type="taxonomic scope" value="Bacteria"/>
</dbReference>
<dbReference type="Pfam" id="PF03720">
    <property type="entry name" value="UDPG_MGDP_dh_C"/>
    <property type="match status" value="1"/>
</dbReference>
<dbReference type="PRINTS" id="PR00077">
    <property type="entry name" value="GPDHDRGNASE"/>
</dbReference>
<dbReference type="SUPFAM" id="SSF51735">
    <property type="entry name" value="NAD(P)-binding Rossmann-fold domains"/>
    <property type="match status" value="1"/>
</dbReference>
<feature type="binding site" evidence="12">
    <location>
        <position position="83"/>
    </location>
    <ligand>
        <name>NAD(+)</name>
        <dbReference type="ChEBI" id="CHEBI:57540"/>
    </ligand>
</feature>
<reference evidence="15 17" key="2">
    <citation type="submission" date="2018-06" db="EMBL/GenBank/DDBJ databases">
        <title>Mutators as drivers of adaptation in pathogenic bacteria and a risk factor for host jumps and vaccine escape.</title>
        <authorList>
            <person name="Barnes A.C."/>
            <person name="Silayeva O."/>
        </authorList>
    </citation>
    <scope>NUCLEOTIDE SEQUENCE [LARGE SCALE GENOMIC DNA]</scope>
    <source>
        <strain evidence="15 17">QMA0445</strain>
    </source>
</reference>
<gene>
    <name evidence="15" type="ORF">DIY07_09455</name>
    <name evidence="14" type="ORF">DQ08_09410</name>
</gene>
<dbReference type="InterPro" id="IPR036291">
    <property type="entry name" value="NAD(P)-bd_dom_sf"/>
</dbReference>
<dbReference type="InterPro" id="IPR006168">
    <property type="entry name" value="G3P_DH_NAD-dep"/>
</dbReference>
<dbReference type="PIRSF" id="PIRSF000124">
    <property type="entry name" value="UDPglc_GDPman_dh"/>
    <property type="match status" value="1"/>
</dbReference>
<feature type="binding site" evidence="11">
    <location>
        <begin position="249"/>
        <end position="253"/>
    </location>
    <ligand>
        <name>substrate</name>
    </ligand>
</feature>
<keyword evidence="16" id="KW-1185">Reference proteome</keyword>
<evidence type="ECO:0000256" key="3">
    <source>
        <dbReference type="ARBA" id="ARBA00012954"/>
    </source>
</evidence>
<dbReference type="GO" id="GO:0006072">
    <property type="term" value="P:glycerol-3-phosphate metabolic process"/>
    <property type="evidence" value="ECO:0007669"/>
    <property type="project" value="InterPro"/>
</dbReference>
<evidence type="ECO:0000256" key="9">
    <source>
        <dbReference type="PIRNR" id="PIRNR000124"/>
    </source>
</evidence>
<dbReference type="GO" id="GO:0003979">
    <property type="term" value="F:UDP-glucose 6-dehydrogenase activity"/>
    <property type="evidence" value="ECO:0007669"/>
    <property type="project" value="UniProtKB-EC"/>
</dbReference>
<dbReference type="RefSeq" id="WP_003100241.1">
    <property type="nucleotide sequence ID" value="NZ_CP010783.1"/>
</dbReference>
<dbReference type="SUPFAM" id="SSF48179">
    <property type="entry name" value="6-phosphogluconate dehydrogenase C-terminal domain-like"/>
    <property type="match status" value="1"/>
</dbReference>
<feature type="domain" description="UDP-glucose/GDP-mannose dehydrogenase C-terminal" evidence="13">
    <location>
        <begin position="315"/>
        <end position="400"/>
    </location>
</feature>
<evidence type="ECO:0000256" key="2">
    <source>
        <dbReference type="ARBA" id="ARBA00006601"/>
    </source>
</evidence>